<evidence type="ECO:0000313" key="3">
    <source>
        <dbReference type="Proteomes" id="UP000886851"/>
    </source>
</evidence>
<evidence type="ECO:0000256" key="1">
    <source>
        <dbReference type="SAM" id="MobiDB-lite"/>
    </source>
</evidence>
<protein>
    <submittedName>
        <fullName evidence="2">Uncharacterized protein</fullName>
    </submittedName>
</protein>
<accession>A0A9D2CKF9</accession>
<dbReference type="AlphaFoldDB" id="A0A9D2CKF9"/>
<feature type="region of interest" description="Disordered" evidence="1">
    <location>
        <begin position="121"/>
        <end position="147"/>
    </location>
</feature>
<dbReference type="EMBL" id="DXCV01000064">
    <property type="protein sequence ID" value="HIY88957.1"/>
    <property type="molecule type" value="Genomic_DNA"/>
</dbReference>
<gene>
    <name evidence="2" type="ORF">H9824_09665</name>
</gene>
<reference evidence="2" key="2">
    <citation type="submission" date="2021-04" db="EMBL/GenBank/DDBJ databases">
        <authorList>
            <person name="Gilroy R."/>
        </authorList>
    </citation>
    <scope>NUCLEOTIDE SEQUENCE</scope>
    <source>
        <strain evidence="2">Gambia2-208</strain>
    </source>
</reference>
<evidence type="ECO:0000313" key="2">
    <source>
        <dbReference type="EMBL" id="HIY88957.1"/>
    </source>
</evidence>
<comment type="caution">
    <text evidence="2">The sequence shown here is derived from an EMBL/GenBank/DDBJ whole genome shotgun (WGS) entry which is preliminary data.</text>
</comment>
<reference evidence="2" key="1">
    <citation type="journal article" date="2021" name="PeerJ">
        <title>Extensive microbial diversity within the chicken gut microbiome revealed by metagenomics and culture.</title>
        <authorList>
            <person name="Gilroy R."/>
            <person name="Ravi A."/>
            <person name="Getino M."/>
            <person name="Pursley I."/>
            <person name="Horton D.L."/>
            <person name="Alikhan N.F."/>
            <person name="Baker D."/>
            <person name="Gharbi K."/>
            <person name="Hall N."/>
            <person name="Watson M."/>
            <person name="Adriaenssens E.M."/>
            <person name="Foster-Nyarko E."/>
            <person name="Jarju S."/>
            <person name="Secka A."/>
            <person name="Antonio M."/>
            <person name="Oren A."/>
            <person name="Chaudhuri R.R."/>
            <person name="La Ragione R."/>
            <person name="Hildebrand F."/>
            <person name="Pallen M.J."/>
        </authorList>
    </citation>
    <scope>NUCLEOTIDE SEQUENCE</scope>
    <source>
        <strain evidence="2">Gambia2-208</strain>
    </source>
</reference>
<dbReference type="Proteomes" id="UP000886851">
    <property type="component" value="Unassembled WGS sequence"/>
</dbReference>
<organism evidence="2 3">
    <name type="scientific">Candidatus Bacteroides pullicola</name>
    <dbReference type="NCBI Taxonomy" id="2838475"/>
    <lineage>
        <taxon>Bacteria</taxon>
        <taxon>Pseudomonadati</taxon>
        <taxon>Bacteroidota</taxon>
        <taxon>Bacteroidia</taxon>
        <taxon>Bacteroidales</taxon>
        <taxon>Bacteroidaceae</taxon>
        <taxon>Bacteroides</taxon>
    </lineage>
</organism>
<feature type="compositionally biased region" description="Basic residues" evidence="1">
    <location>
        <begin position="122"/>
        <end position="133"/>
    </location>
</feature>
<name>A0A9D2CKF9_9BACE</name>
<proteinExistence type="predicted"/>
<sequence>MSTLNLNAELFRELSYIADDENSMKKLLKYVKKLAAQQYKAPEPAVSVASEDAEPYRPKTKAELIDDLNEVCEEIKLIRAGKLKGQTWEDSSMNYTIKLYPTFKKQFKHLFKRYKSLESYSPKRKRLSHRPVIRQKGLPLPPNKNRR</sequence>